<comment type="similarity">
    <text evidence="1 5">Belongs to the pseudouridine synthase RsuA family.</text>
</comment>
<evidence type="ECO:0000256" key="3">
    <source>
        <dbReference type="ARBA" id="ARBA00023235"/>
    </source>
</evidence>
<dbReference type="InterPro" id="IPR020094">
    <property type="entry name" value="TruA/RsuA/RluB/E/F_N"/>
</dbReference>
<accession>A0ABS4HBJ0</accession>
<sequence length="242" mass="27678">MRLDKLLSNMGFGSRKDLKAILKKKHITVNEKIVKDGSMHVDTEVDIIKVQGEIVTYQKYIYLMMNKPPGYVSATVDDRYKTVIDMLPSSYQLFNPFPVGRLDKDTEGLLLITNDGELAHQLISPKKDVEKTYYAKIKGHVTEDDITKFNNGIILDDGYQAKPASLKILHADIQSEIEITVTEGKYHQVKRMFDAVNKKVVFLKRIKMGELELDCNLSTGDIRELTKDEMKYCLSKKRADKD</sequence>
<keyword evidence="8" id="KW-1185">Reference proteome</keyword>
<dbReference type="SUPFAM" id="SSF55120">
    <property type="entry name" value="Pseudouridine synthase"/>
    <property type="match status" value="1"/>
</dbReference>
<comment type="caution">
    <text evidence="7">The sequence shown here is derived from an EMBL/GenBank/DDBJ whole genome shotgun (WGS) entry which is preliminary data.</text>
</comment>
<dbReference type="EMBL" id="JAGGKK010000002">
    <property type="protein sequence ID" value="MBP1947852.1"/>
    <property type="molecule type" value="Genomic_DNA"/>
</dbReference>
<dbReference type="Gene3D" id="3.30.70.1560">
    <property type="entry name" value="Alpha-L RNA-binding motif"/>
    <property type="match status" value="1"/>
</dbReference>
<evidence type="ECO:0000313" key="8">
    <source>
        <dbReference type="Proteomes" id="UP001519328"/>
    </source>
</evidence>
<dbReference type="SMART" id="SM00363">
    <property type="entry name" value="S4"/>
    <property type="match status" value="1"/>
</dbReference>
<evidence type="ECO:0000256" key="5">
    <source>
        <dbReference type="RuleBase" id="RU003887"/>
    </source>
</evidence>
<dbReference type="InterPro" id="IPR050343">
    <property type="entry name" value="RsuA_PseudoU_synthase"/>
</dbReference>
<name>A0ABS4HBJ0_9BACI</name>
<evidence type="ECO:0000256" key="2">
    <source>
        <dbReference type="ARBA" id="ARBA00022884"/>
    </source>
</evidence>
<evidence type="ECO:0000256" key="1">
    <source>
        <dbReference type="ARBA" id="ARBA00008348"/>
    </source>
</evidence>
<dbReference type="SUPFAM" id="SSF55174">
    <property type="entry name" value="Alpha-L RNA-binding motif"/>
    <property type="match status" value="1"/>
</dbReference>
<dbReference type="InterPro" id="IPR020103">
    <property type="entry name" value="PsdUridine_synth_cat_dom_sf"/>
</dbReference>
<dbReference type="PANTHER" id="PTHR47683">
    <property type="entry name" value="PSEUDOURIDINE SYNTHASE FAMILY PROTEIN-RELATED"/>
    <property type="match status" value="1"/>
</dbReference>
<keyword evidence="3 5" id="KW-0413">Isomerase</keyword>
<dbReference type="InterPro" id="IPR042092">
    <property type="entry name" value="PsdUridine_s_RsuA/RluB/E/F_cat"/>
</dbReference>
<dbReference type="Pfam" id="PF00849">
    <property type="entry name" value="PseudoU_synth_2"/>
    <property type="match status" value="1"/>
</dbReference>
<dbReference type="Gene3D" id="3.30.70.580">
    <property type="entry name" value="Pseudouridine synthase I, catalytic domain, N-terminal subdomain"/>
    <property type="match status" value="1"/>
</dbReference>
<proteinExistence type="inferred from homology"/>
<dbReference type="RefSeq" id="WP_209479452.1">
    <property type="nucleotide sequence ID" value="NZ_JAGGKK010000002.1"/>
</dbReference>
<reference evidence="7 8" key="1">
    <citation type="submission" date="2021-03" db="EMBL/GenBank/DDBJ databases">
        <title>Genomic Encyclopedia of Type Strains, Phase IV (KMG-IV): sequencing the most valuable type-strain genomes for metagenomic binning, comparative biology and taxonomic classification.</title>
        <authorList>
            <person name="Goeker M."/>
        </authorList>
    </citation>
    <scope>NUCLEOTIDE SEQUENCE [LARGE SCALE GENOMIC DNA]</scope>
    <source>
        <strain evidence="7 8">DSM 21085</strain>
    </source>
</reference>
<evidence type="ECO:0000313" key="7">
    <source>
        <dbReference type="EMBL" id="MBP1947852.1"/>
    </source>
</evidence>
<dbReference type="Proteomes" id="UP001519328">
    <property type="component" value="Unassembled WGS sequence"/>
</dbReference>
<dbReference type="Pfam" id="PF01479">
    <property type="entry name" value="S4"/>
    <property type="match status" value="1"/>
</dbReference>
<dbReference type="GO" id="GO:0160136">
    <property type="term" value="F:16S rRNA pseudouridine(516) synthase activity"/>
    <property type="evidence" value="ECO:0007669"/>
    <property type="project" value="UniProtKB-EC"/>
</dbReference>
<evidence type="ECO:0000259" key="6">
    <source>
        <dbReference type="SMART" id="SM00363"/>
    </source>
</evidence>
<dbReference type="InterPro" id="IPR018496">
    <property type="entry name" value="PsdUridine_synth_RsuA/RluB_CS"/>
</dbReference>
<dbReference type="PROSITE" id="PS01149">
    <property type="entry name" value="PSI_RSU"/>
    <property type="match status" value="1"/>
</dbReference>
<dbReference type="InterPro" id="IPR036986">
    <property type="entry name" value="S4_RNA-bd_sf"/>
</dbReference>
<dbReference type="PANTHER" id="PTHR47683:SF4">
    <property type="entry name" value="PSEUDOURIDINE SYNTHASE"/>
    <property type="match status" value="1"/>
</dbReference>
<dbReference type="NCBIfam" id="TIGR00093">
    <property type="entry name" value="pseudouridine synthase"/>
    <property type="match status" value="1"/>
</dbReference>
<feature type="domain" description="RNA-binding S4" evidence="6">
    <location>
        <begin position="1"/>
        <end position="59"/>
    </location>
</feature>
<gene>
    <name evidence="7" type="ORF">J2Z82_000778</name>
</gene>
<keyword evidence="2 4" id="KW-0694">RNA-binding</keyword>
<protein>
    <recommendedName>
        <fullName evidence="5">Pseudouridine synthase</fullName>
        <ecNumber evidence="5">5.4.99.-</ecNumber>
    </recommendedName>
</protein>
<evidence type="ECO:0000256" key="4">
    <source>
        <dbReference type="PROSITE-ProRule" id="PRU00182"/>
    </source>
</evidence>
<dbReference type="CDD" id="cd02553">
    <property type="entry name" value="PseudoU_synth_RsuA"/>
    <property type="match status" value="1"/>
</dbReference>
<organism evidence="7 8">
    <name type="scientific">Virgibacillus litoralis</name>
    <dbReference type="NCBI Taxonomy" id="578221"/>
    <lineage>
        <taxon>Bacteria</taxon>
        <taxon>Bacillati</taxon>
        <taxon>Bacillota</taxon>
        <taxon>Bacilli</taxon>
        <taxon>Bacillales</taxon>
        <taxon>Bacillaceae</taxon>
        <taxon>Virgibacillus</taxon>
    </lineage>
</organism>
<dbReference type="CDD" id="cd00165">
    <property type="entry name" value="S4"/>
    <property type="match status" value="1"/>
</dbReference>
<dbReference type="InterPro" id="IPR002942">
    <property type="entry name" value="S4_RNA-bd"/>
</dbReference>
<dbReference type="Gene3D" id="3.10.290.10">
    <property type="entry name" value="RNA-binding S4 domain"/>
    <property type="match status" value="1"/>
</dbReference>
<dbReference type="InterPro" id="IPR000748">
    <property type="entry name" value="PsdUridine_synth_RsuA/RluB/E/F"/>
</dbReference>
<dbReference type="PROSITE" id="PS50889">
    <property type="entry name" value="S4"/>
    <property type="match status" value="1"/>
</dbReference>
<dbReference type="InterPro" id="IPR006145">
    <property type="entry name" value="PsdUridine_synth_RsuA/RluA"/>
</dbReference>
<dbReference type="EC" id="5.4.99.-" evidence="5"/>